<proteinExistence type="predicted"/>
<dbReference type="RefSeq" id="WP_100112516.1">
    <property type="nucleotide sequence ID" value="NZ_CP023976.1"/>
</dbReference>
<sequence length="78" mass="9183">MPRFRFRPRSQGEDYDTYEQAFIAAWTEFCARRKMSPFPAWPHGDQYLDACAAAREFAARPGRLGNLCRRVRVRLTSR</sequence>
<dbReference type="Proteomes" id="UP000195880">
    <property type="component" value="Plasmid pMDJK44.1"/>
</dbReference>
<keyword evidence="1" id="KW-0614">Plasmid</keyword>
<name>A0A291W4Y9_9ACTN</name>
<dbReference type="OrthoDB" id="4336080at2"/>
<dbReference type="KEGG" id="salf:SMD44_p10202"/>
<accession>A0A291W4Y9</accession>
<geneLocation type="plasmid" evidence="2">
    <name>pmdjk44.1</name>
</geneLocation>
<dbReference type="EMBL" id="CP023976">
    <property type="protein sequence ID" value="ATM24701.1"/>
    <property type="molecule type" value="Genomic_DNA"/>
</dbReference>
<keyword evidence="2" id="KW-1185">Reference proteome</keyword>
<organism evidence="1 2">
    <name type="scientific">Streptomyces alboflavus</name>
    <dbReference type="NCBI Taxonomy" id="67267"/>
    <lineage>
        <taxon>Bacteria</taxon>
        <taxon>Bacillati</taxon>
        <taxon>Actinomycetota</taxon>
        <taxon>Actinomycetes</taxon>
        <taxon>Kitasatosporales</taxon>
        <taxon>Streptomycetaceae</taxon>
        <taxon>Streptomyces</taxon>
    </lineage>
</organism>
<evidence type="ECO:0000313" key="2">
    <source>
        <dbReference type="Proteomes" id="UP000195880"/>
    </source>
</evidence>
<reference evidence="1 2" key="1">
    <citation type="submission" date="2017-10" db="EMBL/GenBank/DDBJ databases">
        <title>Streptomyces alboflavus Genome sequencing and assembly.</title>
        <authorList>
            <person name="Wang Y."/>
            <person name="Du B."/>
            <person name="Ding Y."/>
            <person name="Liu H."/>
            <person name="Hou Q."/>
            <person name="Liu K."/>
            <person name="Wang C."/>
            <person name="Yao L."/>
        </authorList>
    </citation>
    <scope>NUCLEOTIDE SEQUENCE [LARGE SCALE GENOMIC DNA]</scope>
    <source>
        <strain evidence="1 2">MDJK44</strain>
        <plasmid evidence="2">Plasmid pmdjk44.1</plasmid>
    </source>
</reference>
<gene>
    <name evidence="1" type="ORF">SMD44_p10202</name>
</gene>
<protein>
    <submittedName>
        <fullName evidence="1">Uncharacterized protein</fullName>
    </submittedName>
</protein>
<dbReference type="AlphaFoldDB" id="A0A291W4Y9"/>
<evidence type="ECO:0000313" key="1">
    <source>
        <dbReference type="EMBL" id="ATM24701.1"/>
    </source>
</evidence>